<comment type="caution">
    <text evidence="1">The sequence shown here is derived from an EMBL/GenBank/DDBJ whole genome shotgun (WGS) entry which is preliminary data.</text>
</comment>
<gene>
    <name evidence="1" type="ORF">S01H4_05692</name>
</gene>
<dbReference type="AlphaFoldDB" id="X1AI09"/>
<feature type="non-terminal residue" evidence="1">
    <location>
        <position position="1"/>
    </location>
</feature>
<dbReference type="EMBL" id="BART01001677">
    <property type="protein sequence ID" value="GAG72303.1"/>
    <property type="molecule type" value="Genomic_DNA"/>
</dbReference>
<name>X1AI09_9ZZZZ</name>
<proteinExistence type="predicted"/>
<reference evidence="1" key="1">
    <citation type="journal article" date="2014" name="Front. Microbiol.">
        <title>High frequency of phylogenetically diverse reductive dehalogenase-homologous genes in deep subseafloor sedimentary metagenomes.</title>
        <authorList>
            <person name="Kawai M."/>
            <person name="Futagami T."/>
            <person name="Toyoda A."/>
            <person name="Takaki Y."/>
            <person name="Nishi S."/>
            <person name="Hori S."/>
            <person name="Arai W."/>
            <person name="Tsubouchi T."/>
            <person name="Morono Y."/>
            <person name="Uchiyama I."/>
            <person name="Ito T."/>
            <person name="Fujiyama A."/>
            <person name="Inagaki F."/>
            <person name="Takami H."/>
        </authorList>
    </citation>
    <scope>NUCLEOTIDE SEQUENCE</scope>
    <source>
        <strain evidence="1">Expedition CK06-06</strain>
    </source>
</reference>
<accession>X1AI09</accession>
<evidence type="ECO:0000313" key="1">
    <source>
        <dbReference type="EMBL" id="GAG72303.1"/>
    </source>
</evidence>
<sequence>LLAFINLDGRGTFCKTLGWFVMNSKREIVPKITW</sequence>
<organism evidence="1">
    <name type="scientific">marine sediment metagenome</name>
    <dbReference type="NCBI Taxonomy" id="412755"/>
    <lineage>
        <taxon>unclassified sequences</taxon>
        <taxon>metagenomes</taxon>
        <taxon>ecological metagenomes</taxon>
    </lineage>
</organism>
<protein>
    <submittedName>
        <fullName evidence="1">Uncharacterized protein</fullName>
    </submittedName>
</protein>